<reference evidence="2 3" key="1">
    <citation type="journal article" date="2022" name="Allergy">
        <title>Genome assembly and annotation of Periplaneta americana reveal a comprehensive cockroach allergen profile.</title>
        <authorList>
            <person name="Wang L."/>
            <person name="Xiong Q."/>
            <person name="Saelim N."/>
            <person name="Wang L."/>
            <person name="Nong W."/>
            <person name="Wan A.T."/>
            <person name="Shi M."/>
            <person name="Liu X."/>
            <person name="Cao Q."/>
            <person name="Hui J.H.L."/>
            <person name="Sookrung N."/>
            <person name="Leung T.F."/>
            <person name="Tungtrongchitr A."/>
            <person name="Tsui S.K.W."/>
        </authorList>
    </citation>
    <scope>NUCLEOTIDE SEQUENCE [LARGE SCALE GENOMIC DNA]</scope>
    <source>
        <strain evidence="2">PWHHKU_190912</strain>
    </source>
</reference>
<organism evidence="2 3">
    <name type="scientific">Periplaneta americana</name>
    <name type="common">American cockroach</name>
    <name type="synonym">Blatta americana</name>
    <dbReference type="NCBI Taxonomy" id="6978"/>
    <lineage>
        <taxon>Eukaryota</taxon>
        <taxon>Metazoa</taxon>
        <taxon>Ecdysozoa</taxon>
        <taxon>Arthropoda</taxon>
        <taxon>Hexapoda</taxon>
        <taxon>Insecta</taxon>
        <taxon>Pterygota</taxon>
        <taxon>Neoptera</taxon>
        <taxon>Polyneoptera</taxon>
        <taxon>Dictyoptera</taxon>
        <taxon>Blattodea</taxon>
        <taxon>Blattoidea</taxon>
        <taxon>Blattidae</taxon>
        <taxon>Blattinae</taxon>
        <taxon>Periplaneta</taxon>
    </lineage>
</organism>
<feature type="compositionally biased region" description="Basic residues" evidence="1">
    <location>
        <begin position="18"/>
        <end position="30"/>
    </location>
</feature>
<dbReference type="Proteomes" id="UP001148838">
    <property type="component" value="Unassembled WGS sequence"/>
</dbReference>
<name>A0ABQ8T3Z5_PERAM</name>
<feature type="region of interest" description="Disordered" evidence="1">
    <location>
        <begin position="1"/>
        <end position="44"/>
    </location>
</feature>
<gene>
    <name evidence="2" type="ORF">ANN_11072</name>
</gene>
<protein>
    <submittedName>
        <fullName evidence="2">Uncharacterized protein</fullName>
    </submittedName>
</protein>
<dbReference type="EMBL" id="JAJSOF020000015">
    <property type="protein sequence ID" value="KAJ4441221.1"/>
    <property type="molecule type" value="Genomic_DNA"/>
</dbReference>
<evidence type="ECO:0000313" key="2">
    <source>
        <dbReference type="EMBL" id="KAJ4441221.1"/>
    </source>
</evidence>
<accession>A0ABQ8T3Z5</accession>
<comment type="caution">
    <text evidence="2">The sequence shown here is derived from an EMBL/GenBank/DDBJ whole genome shotgun (WGS) entry which is preliminary data.</text>
</comment>
<proteinExistence type="predicted"/>
<sequence>MNRKRKKEGKKEISKERGKGRRKERSKGGKKFSINGNFLETHPSEWKSNEHFQRGLHSAKGLKDINDAAESGVKMMTGYNNMLTTKGEKYSSSCKLCRISAPISKSNLPARAIPGRTMDNNRCRHCDSETETLPHFLGSCPHGEALRIPDNTKRLRWAGHVARMGESRNAYRVLVGKSEGKRPLGRQRCRCEDNIKMDLRDVGYDDRDWINLAQDRDQWRVYVRAAMNIRVP</sequence>
<keyword evidence="3" id="KW-1185">Reference proteome</keyword>
<evidence type="ECO:0000256" key="1">
    <source>
        <dbReference type="SAM" id="MobiDB-lite"/>
    </source>
</evidence>
<evidence type="ECO:0000313" key="3">
    <source>
        <dbReference type="Proteomes" id="UP001148838"/>
    </source>
</evidence>